<name>W9HKV9_FUSOX</name>
<evidence type="ECO:0000313" key="2">
    <source>
        <dbReference type="Proteomes" id="UP000030753"/>
    </source>
</evidence>
<accession>W9HKV9</accession>
<proteinExistence type="predicted"/>
<dbReference type="EMBL" id="JH717849">
    <property type="protein sequence ID" value="EWY81620.1"/>
    <property type="molecule type" value="Genomic_DNA"/>
</dbReference>
<dbReference type="OrthoDB" id="4981645at2759"/>
<dbReference type="AlphaFoldDB" id="W9HKV9"/>
<gene>
    <name evidence="1" type="ORF">FOYG_15845</name>
</gene>
<organism evidence="1 2">
    <name type="scientific">Fusarium oxysporum NRRL 32931</name>
    <dbReference type="NCBI Taxonomy" id="660029"/>
    <lineage>
        <taxon>Eukaryota</taxon>
        <taxon>Fungi</taxon>
        <taxon>Dikarya</taxon>
        <taxon>Ascomycota</taxon>
        <taxon>Pezizomycotina</taxon>
        <taxon>Sordariomycetes</taxon>
        <taxon>Hypocreomycetidae</taxon>
        <taxon>Hypocreales</taxon>
        <taxon>Nectriaceae</taxon>
        <taxon>Fusarium</taxon>
        <taxon>Fusarium oxysporum species complex</taxon>
    </lineage>
</organism>
<dbReference type="HOGENOM" id="CLU_1865184_0_0_1"/>
<sequence>MCPKQSPFMRGWRFEISWNAERRHHCAVGKNDHRQILCTSKDCFQFFRIIFTMTSYDKRPYTTLINYNGEMGTVTTQQPKRSGSMHVEPSVSSVTLTYTKQDPDRPRPVIRPRRKESMDQYLMGVGAWTSTRAMPAA</sequence>
<dbReference type="Proteomes" id="UP000030753">
    <property type="component" value="Unassembled WGS sequence"/>
</dbReference>
<evidence type="ECO:0000313" key="1">
    <source>
        <dbReference type="EMBL" id="EWY81620.1"/>
    </source>
</evidence>
<reference evidence="1 2" key="1">
    <citation type="submission" date="2011-06" db="EMBL/GenBank/DDBJ databases">
        <title>The Genome Sequence of Fusarium oxysporum FOSC 3-a.</title>
        <authorList>
            <consortium name="The Broad Institute Genome Sequencing Platform"/>
            <person name="Ma L.-J."/>
            <person name="Gale L.R."/>
            <person name="Schwartz D.C."/>
            <person name="Zhou S."/>
            <person name="Corby-Kistler H."/>
            <person name="Young S.K."/>
            <person name="Zeng Q."/>
            <person name="Gargeya S."/>
            <person name="Fitzgerald M."/>
            <person name="Haas B."/>
            <person name="Abouelleil A."/>
            <person name="Alvarado L."/>
            <person name="Arachchi H.M."/>
            <person name="Berlin A."/>
            <person name="Brown A."/>
            <person name="Chapman S.B."/>
            <person name="Chen Z."/>
            <person name="Dunbar C."/>
            <person name="Freedman E."/>
            <person name="Gearin G."/>
            <person name="Gellesch M."/>
            <person name="Goldberg J."/>
            <person name="Griggs A."/>
            <person name="Gujja S."/>
            <person name="Heiman D."/>
            <person name="Howarth C."/>
            <person name="Larson L."/>
            <person name="Lui A."/>
            <person name="MacDonald P.J.P."/>
            <person name="Mehta T."/>
            <person name="Montmayeur A."/>
            <person name="Murphy C."/>
            <person name="Neiman D."/>
            <person name="Pearson M."/>
            <person name="Priest M."/>
            <person name="Roberts A."/>
            <person name="Saif S."/>
            <person name="Shea T."/>
            <person name="Shenoy N."/>
            <person name="Sisk P."/>
            <person name="Stolte C."/>
            <person name="Sykes S."/>
            <person name="Wortman J."/>
            <person name="Nusbaum C."/>
            <person name="Birren B."/>
        </authorList>
    </citation>
    <scope>NUCLEOTIDE SEQUENCE [LARGE SCALE GENOMIC DNA]</scope>
    <source>
        <strain evidence="2">FOSC 3-a</strain>
    </source>
</reference>
<protein>
    <submittedName>
        <fullName evidence="1">Uncharacterized protein</fullName>
    </submittedName>
</protein>